<name>A0A7J8B9E7_ROUAE</name>
<protein>
    <submittedName>
        <fullName evidence="2">Uncharacterized protein</fullName>
    </submittedName>
</protein>
<sequence length="171" mass="17864">MGQSCACCRRARGEQGAVLTCQAHPGQVLRHCPRPRQPCVRVPATRAPEHEQEHWKGAGGGRGGSGRVCEGTWGAAGGTTHSTMPPRGLCPSSSPAAAVPLAVPHGGAGPSRTPRWVLSPCRSSVCRVALSRGWPPAWIPRLRGGPPSSGSIVHPQTKVSTVLTGTHRNRC</sequence>
<accession>A0A7J8B9E7</accession>
<feature type="compositionally biased region" description="Basic and acidic residues" evidence="1">
    <location>
        <begin position="47"/>
        <end position="56"/>
    </location>
</feature>
<feature type="region of interest" description="Disordered" evidence="1">
    <location>
        <begin position="45"/>
        <end position="65"/>
    </location>
</feature>
<keyword evidence="3" id="KW-1185">Reference proteome</keyword>
<comment type="caution">
    <text evidence="2">The sequence shown here is derived from an EMBL/GenBank/DDBJ whole genome shotgun (WGS) entry which is preliminary data.</text>
</comment>
<dbReference type="EMBL" id="JACASE010000018">
    <property type="protein sequence ID" value="KAF6395437.1"/>
    <property type="molecule type" value="Genomic_DNA"/>
</dbReference>
<evidence type="ECO:0000313" key="2">
    <source>
        <dbReference type="EMBL" id="KAF6395437.1"/>
    </source>
</evidence>
<organism evidence="2 3">
    <name type="scientific">Rousettus aegyptiacus</name>
    <name type="common">Egyptian fruit bat</name>
    <name type="synonym">Pteropus aegyptiacus</name>
    <dbReference type="NCBI Taxonomy" id="9407"/>
    <lineage>
        <taxon>Eukaryota</taxon>
        <taxon>Metazoa</taxon>
        <taxon>Chordata</taxon>
        <taxon>Craniata</taxon>
        <taxon>Vertebrata</taxon>
        <taxon>Euteleostomi</taxon>
        <taxon>Mammalia</taxon>
        <taxon>Eutheria</taxon>
        <taxon>Laurasiatheria</taxon>
        <taxon>Chiroptera</taxon>
        <taxon>Yinpterochiroptera</taxon>
        <taxon>Pteropodoidea</taxon>
        <taxon>Pteropodidae</taxon>
        <taxon>Rousettinae</taxon>
        <taxon>Rousettus</taxon>
    </lineage>
</organism>
<evidence type="ECO:0000256" key="1">
    <source>
        <dbReference type="SAM" id="MobiDB-lite"/>
    </source>
</evidence>
<evidence type="ECO:0000313" key="3">
    <source>
        <dbReference type="Proteomes" id="UP000593571"/>
    </source>
</evidence>
<gene>
    <name evidence="2" type="ORF">HJG63_009992</name>
</gene>
<dbReference type="Proteomes" id="UP000593571">
    <property type="component" value="Unassembled WGS sequence"/>
</dbReference>
<reference evidence="2 3" key="1">
    <citation type="journal article" date="2020" name="Nature">
        <title>Six reference-quality genomes reveal evolution of bat adaptations.</title>
        <authorList>
            <person name="Jebb D."/>
            <person name="Huang Z."/>
            <person name="Pippel M."/>
            <person name="Hughes G.M."/>
            <person name="Lavrichenko K."/>
            <person name="Devanna P."/>
            <person name="Winkler S."/>
            <person name="Jermiin L.S."/>
            <person name="Skirmuntt E.C."/>
            <person name="Katzourakis A."/>
            <person name="Burkitt-Gray L."/>
            <person name="Ray D.A."/>
            <person name="Sullivan K.A.M."/>
            <person name="Roscito J.G."/>
            <person name="Kirilenko B.M."/>
            <person name="Davalos L.M."/>
            <person name="Corthals A.P."/>
            <person name="Power M.L."/>
            <person name="Jones G."/>
            <person name="Ransome R.D."/>
            <person name="Dechmann D.K.N."/>
            <person name="Locatelli A.G."/>
            <person name="Puechmaille S.J."/>
            <person name="Fedrigo O."/>
            <person name="Jarvis E.D."/>
            <person name="Hiller M."/>
            <person name="Vernes S.C."/>
            <person name="Myers E.W."/>
            <person name="Teeling E.C."/>
        </authorList>
    </citation>
    <scope>NUCLEOTIDE SEQUENCE [LARGE SCALE GENOMIC DNA]</scope>
    <source>
        <strain evidence="2">MRouAeg1</strain>
        <tissue evidence="2">Muscle</tissue>
    </source>
</reference>
<proteinExistence type="predicted"/>
<dbReference type="AlphaFoldDB" id="A0A7J8B9E7"/>